<keyword evidence="2 5" id="KW-0812">Transmembrane</keyword>
<evidence type="ECO:0000256" key="5">
    <source>
        <dbReference type="SAM" id="Phobius"/>
    </source>
</evidence>
<proteinExistence type="predicted"/>
<gene>
    <name evidence="7" type="ORF">LR394_04130</name>
</gene>
<evidence type="ECO:0000256" key="4">
    <source>
        <dbReference type="ARBA" id="ARBA00023136"/>
    </source>
</evidence>
<dbReference type="GO" id="GO:0012505">
    <property type="term" value="C:endomembrane system"/>
    <property type="evidence" value="ECO:0007669"/>
    <property type="project" value="UniProtKB-SubCell"/>
</dbReference>
<evidence type="ECO:0000256" key="1">
    <source>
        <dbReference type="ARBA" id="ARBA00004127"/>
    </source>
</evidence>
<accession>A0A9X1N9J2</accession>
<dbReference type="InterPro" id="IPR010652">
    <property type="entry name" value="DUF1232"/>
</dbReference>
<comment type="subcellular location">
    <subcellularLocation>
        <location evidence="1">Endomembrane system</location>
        <topology evidence="1">Multi-pass membrane protein</topology>
    </subcellularLocation>
</comment>
<evidence type="ECO:0000259" key="6">
    <source>
        <dbReference type="Pfam" id="PF06803"/>
    </source>
</evidence>
<keyword evidence="3 5" id="KW-1133">Transmembrane helix</keyword>
<dbReference type="Pfam" id="PF06803">
    <property type="entry name" value="DUF1232"/>
    <property type="match status" value="1"/>
</dbReference>
<reference evidence="7" key="1">
    <citation type="submission" date="2021-11" db="EMBL/GenBank/DDBJ databases">
        <title>Streptomyces corallinus and Kineosporia corallina sp. nov., two new coral-derived marine actinobacteria.</title>
        <authorList>
            <person name="Buangrab K."/>
            <person name="Sutthacheep M."/>
            <person name="Yeemin T."/>
            <person name="Harunari E."/>
            <person name="Igarashi Y."/>
            <person name="Sripreechasak P."/>
            <person name="Kanchanasin P."/>
            <person name="Tanasupawat S."/>
            <person name="Phongsopitanun W."/>
        </authorList>
    </citation>
    <scope>NUCLEOTIDE SEQUENCE</scope>
    <source>
        <strain evidence="7">JCM 31032</strain>
    </source>
</reference>
<name>A0A9X1N9J2_9ACTN</name>
<dbReference type="AlphaFoldDB" id="A0A9X1N9J2"/>
<feature type="transmembrane region" description="Helical" evidence="5">
    <location>
        <begin position="37"/>
        <end position="54"/>
    </location>
</feature>
<evidence type="ECO:0000313" key="8">
    <source>
        <dbReference type="Proteomes" id="UP001138997"/>
    </source>
</evidence>
<protein>
    <submittedName>
        <fullName evidence="7">DUF1232 domain-containing protein</fullName>
    </submittedName>
</protein>
<organism evidence="7 8">
    <name type="scientific">Kineosporia babensis</name>
    <dbReference type="NCBI Taxonomy" id="499548"/>
    <lineage>
        <taxon>Bacteria</taxon>
        <taxon>Bacillati</taxon>
        <taxon>Actinomycetota</taxon>
        <taxon>Actinomycetes</taxon>
        <taxon>Kineosporiales</taxon>
        <taxon>Kineosporiaceae</taxon>
        <taxon>Kineosporia</taxon>
    </lineage>
</organism>
<dbReference type="EMBL" id="JAJOMB010000002">
    <property type="protein sequence ID" value="MCD5310070.1"/>
    <property type="molecule type" value="Genomic_DNA"/>
</dbReference>
<evidence type="ECO:0000256" key="3">
    <source>
        <dbReference type="ARBA" id="ARBA00022989"/>
    </source>
</evidence>
<evidence type="ECO:0000313" key="7">
    <source>
        <dbReference type="EMBL" id="MCD5310070.1"/>
    </source>
</evidence>
<feature type="transmembrane region" description="Helical" evidence="5">
    <location>
        <begin position="6"/>
        <end position="30"/>
    </location>
</feature>
<sequence>MGDNTALVVVVGFVAVLILVAVTLLAVGLFVIYKYRLPLRGIAAMVASFAYLISPVDAVPEAAFGPFGMIDDAGVITIVAFYVFHLIKARRTNMPLRQAAGIAFRETTREGLNRRRSNDVDRRDRDVRQ</sequence>
<dbReference type="Proteomes" id="UP001138997">
    <property type="component" value="Unassembled WGS sequence"/>
</dbReference>
<feature type="transmembrane region" description="Helical" evidence="5">
    <location>
        <begin position="66"/>
        <end position="87"/>
    </location>
</feature>
<feature type="domain" description="DUF1232" evidence="6">
    <location>
        <begin position="42"/>
        <end position="77"/>
    </location>
</feature>
<comment type="caution">
    <text evidence="7">The sequence shown here is derived from an EMBL/GenBank/DDBJ whole genome shotgun (WGS) entry which is preliminary data.</text>
</comment>
<keyword evidence="4 5" id="KW-0472">Membrane</keyword>
<dbReference type="RefSeq" id="WP_231438999.1">
    <property type="nucleotide sequence ID" value="NZ_JAJOMB010000002.1"/>
</dbReference>
<keyword evidence="8" id="KW-1185">Reference proteome</keyword>
<evidence type="ECO:0000256" key="2">
    <source>
        <dbReference type="ARBA" id="ARBA00022692"/>
    </source>
</evidence>